<dbReference type="STRING" id="7238.B4I642"/>
<dbReference type="PhylomeDB" id="B4I642"/>
<dbReference type="SUPFAM" id="SSF90148">
    <property type="entry name" value="DPY module"/>
    <property type="match status" value="1"/>
</dbReference>
<evidence type="ECO:0000259" key="3">
    <source>
        <dbReference type="PROSITE" id="PS50026"/>
    </source>
</evidence>
<dbReference type="OMA" id="HECESDS"/>
<dbReference type="PROSITE" id="PS01186">
    <property type="entry name" value="EGF_2"/>
    <property type="match status" value="4"/>
</dbReference>
<feature type="chain" id="PRO_5002810098" evidence="2">
    <location>
        <begin position="25"/>
        <end position="389"/>
    </location>
</feature>
<dbReference type="EMBL" id="CH480823">
    <property type="protein sequence ID" value="EDW56248.1"/>
    <property type="molecule type" value="Genomic_DNA"/>
</dbReference>
<dbReference type="SMART" id="SM00181">
    <property type="entry name" value="EGF"/>
    <property type="match status" value="6"/>
</dbReference>
<dbReference type="Pfam" id="PF21164">
    <property type="entry name" value="Dumpy_DPY"/>
    <property type="match status" value="1"/>
</dbReference>
<sequence length="389" mass="41116">MQQQLLVVALVAVAIASLPQLAAGKKLGKRCVNCTYRTYYTYGDGRSLQRVVYRDPVYTRAQSYGSGCSGSPCGVNAVCQEASGGRPVCSCPPGFSGNPLTHCNRGECLDNVDCRGNLQCKDNRCVNPCVGACGIGSNCDARNHVAVCSCPAGYNGDPYHACHLNDPEEQCHPSPCGVNTKCEIINGVPTCSCVHGYVGNPLSGCRHECDHDGDCSSRDMCSSDFKCVPACGQCGTGATCRTVSNHRAVCECPKGYIGSPYTECRPECYGDADCPAGRPACFYGICKNTCEGACGIGADCNLRGLTPVCSCPRDMTGDPFGECLSNNECPDHRACINYQCIDPCIGKCATGASCEPKAHLAVCRCPQGQSGDALVSCRQTRTFPVAKYH</sequence>
<protein>
    <submittedName>
        <fullName evidence="4">GM23011</fullName>
    </submittedName>
</protein>
<name>B4I642_DROSE</name>
<dbReference type="AlphaFoldDB" id="B4I642"/>
<comment type="caution">
    <text evidence="1">Lacks conserved residue(s) required for the propagation of feature annotation.</text>
</comment>
<dbReference type="InterPro" id="IPR048407">
    <property type="entry name" value="Dumpy_DPY"/>
</dbReference>
<dbReference type="InterPro" id="IPR000742">
    <property type="entry name" value="EGF"/>
</dbReference>
<feature type="domain" description="EGF-like" evidence="3">
    <location>
        <begin position="64"/>
        <end position="104"/>
    </location>
</feature>
<evidence type="ECO:0000256" key="2">
    <source>
        <dbReference type="SAM" id="SignalP"/>
    </source>
</evidence>
<dbReference type="HOGENOM" id="CLU_041204_0_0_1"/>
<dbReference type="Proteomes" id="UP000001292">
    <property type="component" value="Unassembled WGS sequence"/>
</dbReference>
<proteinExistence type="predicted"/>
<organism evidence="5">
    <name type="scientific">Drosophila sechellia</name>
    <name type="common">Fruit fly</name>
    <dbReference type="NCBI Taxonomy" id="7238"/>
    <lineage>
        <taxon>Eukaryota</taxon>
        <taxon>Metazoa</taxon>
        <taxon>Ecdysozoa</taxon>
        <taxon>Arthropoda</taxon>
        <taxon>Hexapoda</taxon>
        <taxon>Insecta</taxon>
        <taxon>Pterygota</taxon>
        <taxon>Neoptera</taxon>
        <taxon>Endopterygota</taxon>
        <taxon>Diptera</taxon>
        <taxon>Brachycera</taxon>
        <taxon>Muscomorpha</taxon>
        <taxon>Ephydroidea</taxon>
        <taxon>Drosophilidae</taxon>
        <taxon>Drosophila</taxon>
        <taxon>Sophophora</taxon>
    </lineage>
</organism>
<dbReference type="GO" id="GO:0045747">
    <property type="term" value="P:positive regulation of Notch signaling pathway"/>
    <property type="evidence" value="ECO:0007669"/>
    <property type="project" value="EnsemblMetazoa"/>
</dbReference>
<reference evidence="4 5" key="1">
    <citation type="journal article" date="2007" name="Nature">
        <title>Evolution of genes and genomes on the Drosophila phylogeny.</title>
        <authorList>
            <consortium name="Drosophila 12 Genomes Consortium"/>
            <person name="Clark A.G."/>
            <person name="Eisen M.B."/>
            <person name="Smith D.R."/>
            <person name="Bergman C.M."/>
            <person name="Oliver B."/>
            <person name="Markow T.A."/>
            <person name="Kaufman T.C."/>
            <person name="Kellis M."/>
            <person name="Gelbart W."/>
            <person name="Iyer V.N."/>
            <person name="Pollard D.A."/>
            <person name="Sackton T.B."/>
            <person name="Larracuente A.M."/>
            <person name="Singh N.D."/>
            <person name="Abad J.P."/>
            <person name="Abt D.N."/>
            <person name="Adryan B."/>
            <person name="Aguade M."/>
            <person name="Akashi H."/>
            <person name="Anderson W.W."/>
            <person name="Aquadro C.F."/>
            <person name="Ardell D.H."/>
            <person name="Arguello R."/>
            <person name="Artieri C.G."/>
            <person name="Barbash D.A."/>
            <person name="Barker D."/>
            <person name="Barsanti P."/>
            <person name="Batterham P."/>
            <person name="Batzoglou S."/>
            <person name="Begun D."/>
            <person name="Bhutkar A."/>
            <person name="Blanco E."/>
            <person name="Bosak S.A."/>
            <person name="Bradley R.K."/>
            <person name="Brand A.D."/>
            <person name="Brent M.R."/>
            <person name="Brooks A.N."/>
            <person name="Brown R.H."/>
            <person name="Butlin R.K."/>
            <person name="Caggese C."/>
            <person name="Calvi B.R."/>
            <person name="Bernardo de Carvalho A."/>
            <person name="Caspi A."/>
            <person name="Castrezana S."/>
            <person name="Celniker S.E."/>
            <person name="Chang J.L."/>
            <person name="Chapple C."/>
            <person name="Chatterji S."/>
            <person name="Chinwalla A."/>
            <person name="Civetta A."/>
            <person name="Clifton S.W."/>
            <person name="Comeron J.M."/>
            <person name="Costello J.C."/>
            <person name="Coyne J.A."/>
            <person name="Daub J."/>
            <person name="David R.G."/>
            <person name="Delcher A.L."/>
            <person name="Delehaunty K."/>
            <person name="Do C.B."/>
            <person name="Ebling H."/>
            <person name="Edwards K."/>
            <person name="Eickbush T."/>
            <person name="Evans J.D."/>
            <person name="Filipski A."/>
            <person name="Findeiss S."/>
            <person name="Freyhult E."/>
            <person name="Fulton L."/>
            <person name="Fulton R."/>
            <person name="Garcia A.C."/>
            <person name="Gardiner A."/>
            <person name="Garfield D.A."/>
            <person name="Garvin B.E."/>
            <person name="Gibson G."/>
            <person name="Gilbert D."/>
            <person name="Gnerre S."/>
            <person name="Godfrey J."/>
            <person name="Good R."/>
            <person name="Gotea V."/>
            <person name="Gravely B."/>
            <person name="Greenberg A.J."/>
            <person name="Griffiths-Jones S."/>
            <person name="Gross S."/>
            <person name="Guigo R."/>
            <person name="Gustafson E.A."/>
            <person name="Haerty W."/>
            <person name="Hahn M.W."/>
            <person name="Halligan D.L."/>
            <person name="Halpern A.L."/>
            <person name="Halter G.M."/>
            <person name="Han M.V."/>
            <person name="Heger A."/>
            <person name="Hillier L."/>
            <person name="Hinrichs A.S."/>
            <person name="Holmes I."/>
            <person name="Hoskins R.A."/>
            <person name="Hubisz M.J."/>
            <person name="Hultmark D."/>
            <person name="Huntley M.A."/>
            <person name="Jaffe D.B."/>
            <person name="Jagadeeshan S."/>
            <person name="Jeck W.R."/>
            <person name="Johnson J."/>
            <person name="Jones C.D."/>
            <person name="Jordan W.C."/>
            <person name="Karpen G.H."/>
            <person name="Kataoka E."/>
            <person name="Keightley P.D."/>
            <person name="Kheradpour P."/>
            <person name="Kirkness E.F."/>
            <person name="Koerich L.B."/>
            <person name="Kristiansen K."/>
            <person name="Kudrna D."/>
            <person name="Kulathinal R.J."/>
            <person name="Kumar S."/>
            <person name="Kwok R."/>
            <person name="Lander E."/>
            <person name="Langley C.H."/>
            <person name="Lapoint R."/>
            <person name="Lazzaro B.P."/>
            <person name="Lee S.J."/>
            <person name="Levesque L."/>
            <person name="Li R."/>
            <person name="Lin C.F."/>
            <person name="Lin M.F."/>
            <person name="Lindblad-Toh K."/>
            <person name="Llopart A."/>
            <person name="Long M."/>
            <person name="Low L."/>
            <person name="Lozovsky E."/>
            <person name="Lu J."/>
            <person name="Luo M."/>
            <person name="Machado C.A."/>
            <person name="Makalowski W."/>
            <person name="Marzo M."/>
            <person name="Matsuda M."/>
            <person name="Matzkin L."/>
            <person name="McAllister B."/>
            <person name="McBride C.S."/>
            <person name="McKernan B."/>
            <person name="McKernan K."/>
            <person name="Mendez-Lago M."/>
            <person name="Minx P."/>
            <person name="Mollenhauer M.U."/>
            <person name="Montooth K."/>
            <person name="Mount S.M."/>
            <person name="Mu X."/>
            <person name="Myers E."/>
            <person name="Negre B."/>
            <person name="Newfeld S."/>
            <person name="Nielsen R."/>
            <person name="Noor M.A."/>
            <person name="O'Grady P."/>
            <person name="Pachter L."/>
            <person name="Papaceit M."/>
            <person name="Parisi M.J."/>
            <person name="Parisi M."/>
            <person name="Parts L."/>
            <person name="Pedersen J.S."/>
            <person name="Pesole G."/>
            <person name="Phillippy A.M."/>
            <person name="Ponting C.P."/>
            <person name="Pop M."/>
            <person name="Porcelli D."/>
            <person name="Powell J.R."/>
            <person name="Prohaska S."/>
            <person name="Pruitt K."/>
            <person name="Puig M."/>
            <person name="Quesneville H."/>
            <person name="Ram K.R."/>
            <person name="Rand D."/>
            <person name="Rasmussen M.D."/>
            <person name="Reed L.K."/>
            <person name="Reenan R."/>
            <person name="Reily A."/>
            <person name="Remington K.A."/>
            <person name="Rieger T.T."/>
            <person name="Ritchie M.G."/>
            <person name="Robin C."/>
            <person name="Rogers Y.H."/>
            <person name="Rohde C."/>
            <person name="Rozas J."/>
            <person name="Rubenfield M.J."/>
            <person name="Ruiz A."/>
            <person name="Russo S."/>
            <person name="Salzberg S.L."/>
            <person name="Sanchez-Gracia A."/>
            <person name="Saranga D.J."/>
            <person name="Sato H."/>
            <person name="Schaeffer S.W."/>
            <person name="Schatz M.C."/>
            <person name="Schlenke T."/>
            <person name="Schwartz R."/>
            <person name="Segarra C."/>
            <person name="Singh R.S."/>
            <person name="Sirot L."/>
            <person name="Sirota M."/>
            <person name="Sisneros N.B."/>
            <person name="Smith C.D."/>
            <person name="Smith T.F."/>
            <person name="Spieth J."/>
            <person name="Stage D.E."/>
            <person name="Stark A."/>
            <person name="Stephan W."/>
            <person name="Strausberg R.L."/>
            <person name="Strempel S."/>
            <person name="Sturgill D."/>
            <person name="Sutton G."/>
            <person name="Sutton G.G."/>
            <person name="Tao W."/>
            <person name="Teichmann S."/>
            <person name="Tobari Y.N."/>
            <person name="Tomimura Y."/>
            <person name="Tsolas J.M."/>
            <person name="Valente V.L."/>
            <person name="Venter E."/>
            <person name="Venter J.C."/>
            <person name="Vicario S."/>
            <person name="Vieira F.G."/>
            <person name="Vilella A.J."/>
            <person name="Villasante A."/>
            <person name="Walenz B."/>
            <person name="Wang J."/>
            <person name="Wasserman M."/>
            <person name="Watts T."/>
            <person name="Wilson D."/>
            <person name="Wilson R.K."/>
            <person name="Wing R.A."/>
            <person name="Wolfner M.F."/>
            <person name="Wong A."/>
            <person name="Wong G.K."/>
            <person name="Wu C.I."/>
            <person name="Wu G."/>
            <person name="Yamamoto D."/>
            <person name="Yang H.P."/>
            <person name="Yang S.P."/>
            <person name="Yorke J.A."/>
            <person name="Yoshida K."/>
            <person name="Zdobnov E."/>
            <person name="Zhang P."/>
            <person name="Zhang Y."/>
            <person name="Zimin A.V."/>
            <person name="Baldwin J."/>
            <person name="Abdouelleil A."/>
            <person name="Abdulkadir J."/>
            <person name="Abebe A."/>
            <person name="Abera B."/>
            <person name="Abreu J."/>
            <person name="Acer S.C."/>
            <person name="Aftuck L."/>
            <person name="Alexander A."/>
            <person name="An P."/>
            <person name="Anderson E."/>
            <person name="Anderson S."/>
            <person name="Arachi H."/>
            <person name="Azer M."/>
            <person name="Bachantsang P."/>
            <person name="Barry A."/>
            <person name="Bayul T."/>
            <person name="Berlin A."/>
            <person name="Bessette D."/>
            <person name="Bloom T."/>
            <person name="Blye J."/>
            <person name="Boguslavskiy L."/>
            <person name="Bonnet C."/>
            <person name="Boukhgalter B."/>
            <person name="Bourzgui I."/>
            <person name="Brown A."/>
            <person name="Cahill P."/>
            <person name="Channer S."/>
            <person name="Cheshatsang Y."/>
            <person name="Chuda L."/>
            <person name="Citroen M."/>
            <person name="Collymore A."/>
            <person name="Cooke P."/>
            <person name="Costello M."/>
            <person name="D'Aco K."/>
            <person name="Daza R."/>
            <person name="De Haan G."/>
            <person name="DeGray S."/>
            <person name="DeMaso C."/>
            <person name="Dhargay N."/>
            <person name="Dooley K."/>
            <person name="Dooley E."/>
            <person name="Doricent M."/>
            <person name="Dorje P."/>
            <person name="Dorjee K."/>
            <person name="Dupes A."/>
            <person name="Elong R."/>
            <person name="Falk J."/>
            <person name="Farina A."/>
            <person name="Faro S."/>
            <person name="Ferguson D."/>
            <person name="Fisher S."/>
            <person name="Foley C.D."/>
            <person name="Franke A."/>
            <person name="Friedrich D."/>
            <person name="Gadbois L."/>
            <person name="Gearin G."/>
            <person name="Gearin C.R."/>
            <person name="Giannoukos G."/>
            <person name="Goode T."/>
            <person name="Graham J."/>
            <person name="Grandbois E."/>
            <person name="Grewal S."/>
            <person name="Gyaltsen K."/>
            <person name="Hafez N."/>
            <person name="Hagos B."/>
            <person name="Hall J."/>
            <person name="Henson C."/>
            <person name="Hollinger A."/>
            <person name="Honan T."/>
            <person name="Huard M.D."/>
            <person name="Hughes L."/>
            <person name="Hurhula B."/>
            <person name="Husby M.E."/>
            <person name="Kamat A."/>
            <person name="Kanga B."/>
            <person name="Kashin S."/>
            <person name="Khazanovich D."/>
            <person name="Kisner P."/>
            <person name="Lance K."/>
            <person name="Lara M."/>
            <person name="Lee W."/>
            <person name="Lennon N."/>
            <person name="Letendre F."/>
            <person name="LeVine R."/>
            <person name="Lipovsky A."/>
            <person name="Liu X."/>
            <person name="Liu J."/>
            <person name="Liu S."/>
            <person name="Lokyitsang T."/>
            <person name="Lokyitsang Y."/>
            <person name="Lubonja R."/>
            <person name="Lui A."/>
            <person name="MacDonald P."/>
            <person name="Magnisalis V."/>
            <person name="Maru K."/>
            <person name="Matthews C."/>
            <person name="McCusker W."/>
            <person name="McDonough S."/>
            <person name="Mehta T."/>
            <person name="Meldrim J."/>
            <person name="Meneus L."/>
            <person name="Mihai O."/>
            <person name="Mihalev A."/>
            <person name="Mihova T."/>
            <person name="Mittelman R."/>
            <person name="Mlenga V."/>
            <person name="Montmayeur A."/>
            <person name="Mulrain L."/>
            <person name="Navidi A."/>
            <person name="Naylor J."/>
            <person name="Negash T."/>
            <person name="Nguyen T."/>
            <person name="Nguyen N."/>
            <person name="Nicol R."/>
            <person name="Norbu C."/>
            <person name="Norbu N."/>
            <person name="Novod N."/>
            <person name="O'Neill B."/>
            <person name="Osman S."/>
            <person name="Markiewicz E."/>
            <person name="Oyono O.L."/>
            <person name="Patti C."/>
            <person name="Phunkhang P."/>
            <person name="Pierre F."/>
            <person name="Priest M."/>
            <person name="Raghuraman S."/>
            <person name="Rege F."/>
            <person name="Reyes R."/>
            <person name="Rise C."/>
            <person name="Rogov P."/>
            <person name="Ross K."/>
            <person name="Ryan E."/>
            <person name="Settipalli S."/>
            <person name="Shea T."/>
            <person name="Sherpa N."/>
            <person name="Shi L."/>
            <person name="Shih D."/>
            <person name="Sparrow T."/>
            <person name="Spaulding J."/>
            <person name="Stalker J."/>
            <person name="Stange-Thomann N."/>
            <person name="Stavropoulos S."/>
            <person name="Stone C."/>
            <person name="Strader C."/>
            <person name="Tesfaye S."/>
            <person name="Thomson T."/>
            <person name="Thoulutsang Y."/>
            <person name="Thoulutsang D."/>
            <person name="Topham K."/>
            <person name="Topping I."/>
            <person name="Tsamla T."/>
            <person name="Vassiliev H."/>
            <person name="Vo A."/>
            <person name="Wangchuk T."/>
            <person name="Wangdi T."/>
            <person name="Weiand M."/>
            <person name="Wilkinson J."/>
            <person name="Wilson A."/>
            <person name="Yadav S."/>
            <person name="Young G."/>
            <person name="Yu Q."/>
            <person name="Zembek L."/>
            <person name="Zhong D."/>
            <person name="Zimmer A."/>
            <person name="Zwirko Z."/>
            <person name="Jaffe D.B."/>
            <person name="Alvarez P."/>
            <person name="Brockman W."/>
            <person name="Butler J."/>
            <person name="Chin C."/>
            <person name="Gnerre S."/>
            <person name="Grabherr M."/>
            <person name="Kleber M."/>
            <person name="Mauceli E."/>
            <person name="MacCallum I."/>
        </authorList>
    </citation>
    <scope>NUCLEOTIDE SEQUENCE [LARGE SCALE GENOMIC DNA]</scope>
    <source>
        <strain evidence="5">Rob3c / Tucson 14021-0248.25</strain>
    </source>
</reference>
<dbReference type="PROSITE" id="PS50026">
    <property type="entry name" value="EGF_3"/>
    <property type="match status" value="1"/>
</dbReference>
<gene>
    <name evidence="4" type="primary">Dsec\GM23011</name>
    <name evidence="4" type="ORF">Dsec_GM23011</name>
</gene>
<feature type="signal peptide" evidence="2">
    <location>
        <begin position="1"/>
        <end position="24"/>
    </location>
</feature>
<evidence type="ECO:0000313" key="5">
    <source>
        <dbReference type="Proteomes" id="UP000001292"/>
    </source>
</evidence>
<keyword evidence="2" id="KW-0732">Signal</keyword>
<keyword evidence="1" id="KW-0245">EGF-like domain</keyword>
<keyword evidence="5" id="KW-1185">Reference proteome</keyword>
<evidence type="ECO:0000313" key="4">
    <source>
        <dbReference type="EMBL" id="EDW56248.1"/>
    </source>
</evidence>
<accession>B4I642</accession>
<evidence type="ECO:0000256" key="1">
    <source>
        <dbReference type="PROSITE-ProRule" id="PRU00076"/>
    </source>
</evidence>
<dbReference type="PANTHER" id="PTHR22963">
    <property type="entry name" value="ENDOGLIN-RELATED"/>
    <property type="match status" value="1"/>
</dbReference>
<dbReference type="GO" id="GO:0042246">
    <property type="term" value="P:tissue regeneration"/>
    <property type="evidence" value="ECO:0007669"/>
    <property type="project" value="EnsemblMetazoa"/>
</dbReference>
<dbReference type="PANTHER" id="PTHR22963:SF39">
    <property type="entry name" value="DUMPY"/>
    <property type="match status" value="1"/>
</dbReference>